<dbReference type="PANTHER" id="PTHR46246">
    <property type="entry name" value="GUANOSINE-3',5'-BIS(DIPHOSPHATE) 3'-PYROPHOSPHOHYDROLASE MESH1"/>
    <property type="match status" value="1"/>
</dbReference>
<dbReference type="EMBL" id="SGSU01000007">
    <property type="protein sequence ID" value="RZG67457.1"/>
    <property type="molecule type" value="Genomic_DNA"/>
</dbReference>
<dbReference type="PANTHER" id="PTHR46246:SF1">
    <property type="entry name" value="GUANOSINE-3',5'-BIS(DIPHOSPHATE) 3'-PYROPHOSPHOHYDROLASE MESH1"/>
    <property type="match status" value="1"/>
</dbReference>
<dbReference type="SUPFAM" id="SSF109604">
    <property type="entry name" value="HD-domain/PDEase-like"/>
    <property type="match status" value="1"/>
</dbReference>
<comment type="caution">
    <text evidence="1">The sequence shown here is derived from an EMBL/GenBank/DDBJ whole genome shotgun (WGS) entry which is preliminary data.</text>
</comment>
<dbReference type="Proteomes" id="UP000293483">
    <property type="component" value="Unassembled WGS sequence"/>
</dbReference>
<dbReference type="Gene3D" id="1.10.3210.10">
    <property type="entry name" value="Hypothetical protein af1432"/>
    <property type="match status" value="1"/>
</dbReference>
<gene>
    <name evidence="1" type="ORF">EXE25_08050</name>
</gene>
<organism evidence="1 2">
    <name type="scientific">Acinetobacter bouvetii</name>
    <dbReference type="NCBI Taxonomy" id="202951"/>
    <lineage>
        <taxon>Bacteria</taxon>
        <taxon>Pseudomonadati</taxon>
        <taxon>Pseudomonadota</taxon>
        <taxon>Gammaproteobacteria</taxon>
        <taxon>Moraxellales</taxon>
        <taxon>Moraxellaceae</taxon>
        <taxon>Acinetobacter</taxon>
    </lineage>
</organism>
<proteinExistence type="predicted"/>
<dbReference type="AlphaFoldDB" id="A0A4Q7AVA6"/>
<evidence type="ECO:0000313" key="2">
    <source>
        <dbReference type="Proteomes" id="UP000293483"/>
    </source>
</evidence>
<sequence length="261" mass="30369">MATLEKAISLATERHLGQIDKAGQPYIHHPLRVMQNVQHPDAKIVAVLHDILEDTATSETDLRSLGFDENIIHAVLAVTKQDDESRFQAVQRTVKNPIACEVKLADLRDNMDLSRLPKISAKDLIRYKQYQKVQKILKEAYAIHQHINTLDLDSEYPEFEYGSMQFNFQYLLNVLFDQLHPMGGNQIGSPEEWWILFEDASEYFAYCKRKKLKPFLKHFIQLFNSTDRNFFGSSFQTPEDQDILMEIYNNVLGHHFKKDIV</sequence>
<dbReference type="InterPro" id="IPR052194">
    <property type="entry name" value="MESH1"/>
</dbReference>
<dbReference type="GO" id="GO:0008893">
    <property type="term" value="F:guanosine-3',5'-bis(diphosphate) 3'-diphosphatase activity"/>
    <property type="evidence" value="ECO:0007669"/>
    <property type="project" value="TreeGrafter"/>
</dbReference>
<reference evidence="1 2" key="1">
    <citation type="submission" date="2019-02" db="EMBL/GenBank/DDBJ databases">
        <title>The Batch Genome Submission of Acinetobacter spp. strains.</title>
        <authorList>
            <person name="Qin J."/>
            <person name="Hu Y."/>
            <person name="Ye H."/>
            <person name="Wei L."/>
            <person name="Feng Y."/>
            <person name="Zong Z."/>
        </authorList>
    </citation>
    <scope>NUCLEOTIDE SEQUENCE [LARGE SCALE GENOMIC DNA]</scope>
    <source>
        <strain evidence="1 2">WCHABo060081</strain>
    </source>
</reference>
<protein>
    <submittedName>
        <fullName evidence="1">HD domain-containing protein</fullName>
    </submittedName>
</protein>
<evidence type="ECO:0000313" key="1">
    <source>
        <dbReference type="EMBL" id="RZG67457.1"/>
    </source>
</evidence>
<name>A0A4Q7AVA6_9GAMM</name>
<accession>A0A4Q7AVA6</accession>